<dbReference type="OrthoDB" id="419598at2759"/>
<dbReference type="AlphaFoldDB" id="A0A0D2BKX3"/>
<reference evidence="2 3" key="1">
    <citation type="submission" date="2015-01" db="EMBL/GenBank/DDBJ databases">
        <title>The Genome Sequence of Exophiala spinifera CBS89968.</title>
        <authorList>
            <consortium name="The Broad Institute Genomics Platform"/>
            <person name="Cuomo C."/>
            <person name="de Hoog S."/>
            <person name="Gorbushina A."/>
            <person name="Stielow B."/>
            <person name="Teixiera M."/>
            <person name="Abouelleil A."/>
            <person name="Chapman S.B."/>
            <person name="Priest M."/>
            <person name="Young S.K."/>
            <person name="Wortman J."/>
            <person name="Nusbaum C."/>
            <person name="Birren B."/>
        </authorList>
    </citation>
    <scope>NUCLEOTIDE SEQUENCE [LARGE SCALE GENOMIC DNA]</scope>
    <source>
        <strain evidence="2 3">CBS 89968</strain>
    </source>
</reference>
<keyword evidence="3" id="KW-1185">Reference proteome</keyword>
<feature type="domain" description="NAD(P)-binding" evidence="1">
    <location>
        <begin position="6"/>
        <end position="114"/>
    </location>
</feature>
<proteinExistence type="predicted"/>
<dbReference type="PANTHER" id="PTHR43162:SF1">
    <property type="entry name" value="PRESTALK A DIFFERENTIATION PROTEIN A"/>
    <property type="match status" value="1"/>
</dbReference>
<dbReference type="InterPro" id="IPR036291">
    <property type="entry name" value="NAD(P)-bd_dom_sf"/>
</dbReference>
<evidence type="ECO:0000313" key="3">
    <source>
        <dbReference type="Proteomes" id="UP000053328"/>
    </source>
</evidence>
<organism evidence="2 3">
    <name type="scientific">Exophiala spinifera</name>
    <dbReference type="NCBI Taxonomy" id="91928"/>
    <lineage>
        <taxon>Eukaryota</taxon>
        <taxon>Fungi</taxon>
        <taxon>Dikarya</taxon>
        <taxon>Ascomycota</taxon>
        <taxon>Pezizomycotina</taxon>
        <taxon>Eurotiomycetes</taxon>
        <taxon>Chaetothyriomycetidae</taxon>
        <taxon>Chaetothyriales</taxon>
        <taxon>Herpotrichiellaceae</taxon>
        <taxon>Exophiala</taxon>
    </lineage>
</organism>
<dbReference type="GeneID" id="27327244"/>
<dbReference type="Pfam" id="PF13460">
    <property type="entry name" value="NAD_binding_10"/>
    <property type="match status" value="1"/>
</dbReference>
<dbReference type="Gene3D" id="3.40.50.720">
    <property type="entry name" value="NAD(P)-binding Rossmann-like Domain"/>
    <property type="match status" value="1"/>
</dbReference>
<dbReference type="PANTHER" id="PTHR43162">
    <property type="match status" value="1"/>
</dbReference>
<sequence>MIAIVGAAGKVGFATATALRNAGVPVRAILREETKASRLTEIGCETAVADLQDSAALARAIGDAESVQVIIPPAPQVKDTAAQMRQAIESVATALETVRPKHILAISDYGAHVDRDIGMPTLCRSFEERVSKVDNARKIILRSAEHMQGWGPAVLAAVTSGVLTSFHDPVDMRFPTISAPDLGVIAANLWLQLDADGKDVEIVHAEGPDRYSANDVAASLSELLGRSIRVQTVPRTQWRAAFETVMSPTLADLLIKANDAQNQPGVVDVDPNCKDVRYGTTTLIDALRPLIPKTQ</sequence>
<accession>A0A0D2BKX3</accession>
<evidence type="ECO:0000313" key="2">
    <source>
        <dbReference type="EMBL" id="KIW19588.1"/>
    </source>
</evidence>
<evidence type="ECO:0000259" key="1">
    <source>
        <dbReference type="Pfam" id="PF13460"/>
    </source>
</evidence>
<dbReference type="RefSeq" id="XP_016239804.1">
    <property type="nucleotide sequence ID" value="XM_016374528.1"/>
</dbReference>
<dbReference type="HOGENOM" id="CLU_007383_10_5_1"/>
<gene>
    <name evidence="2" type="ORF">PV08_00161</name>
</gene>
<dbReference type="Proteomes" id="UP000053328">
    <property type="component" value="Unassembled WGS sequence"/>
</dbReference>
<dbReference type="SUPFAM" id="SSF51735">
    <property type="entry name" value="NAD(P)-binding Rossmann-fold domains"/>
    <property type="match status" value="1"/>
</dbReference>
<dbReference type="InterPro" id="IPR051604">
    <property type="entry name" value="Ergot_Alk_Oxidoreductase"/>
</dbReference>
<dbReference type="VEuPathDB" id="FungiDB:PV08_00161"/>
<dbReference type="EMBL" id="KN847492">
    <property type="protein sequence ID" value="KIW19588.1"/>
    <property type="molecule type" value="Genomic_DNA"/>
</dbReference>
<name>A0A0D2BKX3_9EURO</name>
<dbReference type="STRING" id="91928.A0A0D2BKX3"/>
<dbReference type="InterPro" id="IPR016040">
    <property type="entry name" value="NAD(P)-bd_dom"/>
</dbReference>
<protein>
    <recommendedName>
        <fullName evidence="1">NAD(P)-binding domain-containing protein</fullName>
    </recommendedName>
</protein>
<dbReference type="Gene3D" id="3.90.25.10">
    <property type="entry name" value="UDP-galactose 4-epimerase, domain 1"/>
    <property type="match status" value="1"/>
</dbReference>